<evidence type="ECO:0000256" key="2">
    <source>
        <dbReference type="ARBA" id="ARBA00006521"/>
    </source>
</evidence>
<evidence type="ECO:0000256" key="1">
    <source>
        <dbReference type="ARBA" id="ARBA00001400"/>
    </source>
</evidence>
<keyword evidence="14" id="KW-0808">Transferase</keyword>
<comment type="similarity">
    <text evidence="2">Belongs to the uracil-DNA glycosylase (UDG) superfamily. Type 4 (UDGa) family.</text>
</comment>
<dbReference type="InterPro" id="IPR051536">
    <property type="entry name" value="UDG_Type-4/5"/>
</dbReference>
<evidence type="ECO:0000256" key="7">
    <source>
        <dbReference type="ARBA" id="ARBA00022763"/>
    </source>
</evidence>
<reference evidence="14 15" key="1">
    <citation type="submission" date="2023-07" db="EMBL/GenBank/DDBJ databases">
        <title>Genomic Encyclopedia of Type Strains, Phase IV (KMG-IV): sequencing the most valuable type-strain genomes for metagenomic binning, comparative biology and taxonomic classification.</title>
        <authorList>
            <person name="Goeker M."/>
        </authorList>
    </citation>
    <scope>NUCLEOTIDE SEQUENCE [LARGE SCALE GENOMIC DNA]</scope>
    <source>
        <strain evidence="14 15">DSM 11549</strain>
    </source>
</reference>
<evidence type="ECO:0000313" key="15">
    <source>
        <dbReference type="Proteomes" id="UP001230253"/>
    </source>
</evidence>
<dbReference type="SMART" id="SM00987">
    <property type="entry name" value="UreE_C"/>
    <property type="match status" value="1"/>
</dbReference>
<keyword evidence="9" id="KW-0408">Iron</keyword>
<keyword evidence="10" id="KW-0411">Iron-sulfur</keyword>
<dbReference type="NCBIfam" id="TIGR00758">
    <property type="entry name" value="UDG_fam4"/>
    <property type="match status" value="1"/>
</dbReference>
<keyword evidence="6" id="KW-0479">Metal-binding</keyword>
<organism evidence="14 15">
    <name type="scientific">Rhodopseudomonas julia</name>
    <dbReference type="NCBI Taxonomy" id="200617"/>
    <lineage>
        <taxon>Bacteria</taxon>
        <taxon>Pseudomonadati</taxon>
        <taxon>Pseudomonadota</taxon>
        <taxon>Alphaproteobacteria</taxon>
        <taxon>Hyphomicrobiales</taxon>
        <taxon>Nitrobacteraceae</taxon>
        <taxon>Rhodopseudomonas</taxon>
    </lineage>
</organism>
<dbReference type="EMBL" id="JAUSUK010000001">
    <property type="protein sequence ID" value="MDQ0324750.1"/>
    <property type="molecule type" value="Genomic_DNA"/>
</dbReference>
<dbReference type="InterPro" id="IPR005273">
    <property type="entry name" value="Ura-DNA_glyco_family4"/>
</dbReference>
<evidence type="ECO:0000256" key="3">
    <source>
        <dbReference type="ARBA" id="ARBA00012030"/>
    </source>
</evidence>
<dbReference type="InterPro" id="IPR036895">
    <property type="entry name" value="Uracil-DNA_glycosylase-like_sf"/>
</dbReference>
<evidence type="ECO:0000256" key="9">
    <source>
        <dbReference type="ARBA" id="ARBA00023004"/>
    </source>
</evidence>
<keyword evidence="14" id="KW-0548">Nucleotidyltransferase</keyword>
<evidence type="ECO:0000313" key="14">
    <source>
        <dbReference type="EMBL" id="MDQ0324750.1"/>
    </source>
</evidence>
<keyword evidence="5" id="KW-0004">4Fe-4S</keyword>
<dbReference type="SUPFAM" id="SSF52141">
    <property type="entry name" value="Uracil-DNA glycosylase-like"/>
    <property type="match status" value="1"/>
</dbReference>
<protein>
    <recommendedName>
        <fullName evidence="4">Type-4 uracil-DNA glycosylase</fullName>
        <ecNumber evidence="3">3.2.2.27</ecNumber>
    </recommendedName>
</protein>
<comment type="caution">
    <text evidence="14">The sequence shown here is derived from an EMBL/GenBank/DDBJ whole genome shotgun (WGS) entry which is preliminary data.</text>
</comment>
<proteinExistence type="inferred from homology"/>
<dbReference type="Gene3D" id="3.40.470.10">
    <property type="entry name" value="Uracil-DNA glycosylase-like domain"/>
    <property type="match status" value="1"/>
</dbReference>
<dbReference type="GO" id="GO:0003887">
    <property type="term" value="F:DNA-directed DNA polymerase activity"/>
    <property type="evidence" value="ECO:0007669"/>
    <property type="project" value="UniProtKB-EC"/>
</dbReference>
<feature type="compositionally biased region" description="Pro residues" evidence="12">
    <location>
        <begin position="86"/>
        <end position="96"/>
    </location>
</feature>
<dbReference type="SMART" id="SM00986">
    <property type="entry name" value="UDG"/>
    <property type="match status" value="1"/>
</dbReference>
<keyword evidence="7" id="KW-0227">DNA damage</keyword>
<dbReference type="Proteomes" id="UP001230253">
    <property type="component" value="Unassembled WGS sequence"/>
</dbReference>
<accession>A0ABU0C2K9</accession>
<evidence type="ECO:0000256" key="10">
    <source>
        <dbReference type="ARBA" id="ARBA00023014"/>
    </source>
</evidence>
<feature type="domain" description="Uracil-DNA glycosylase-like" evidence="13">
    <location>
        <begin position="143"/>
        <end position="293"/>
    </location>
</feature>
<evidence type="ECO:0000256" key="5">
    <source>
        <dbReference type="ARBA" id="ARBA00022485"/>
    </source>
</evidence>
<keyword evidence="15" id="KW-1185">Reference proteome</keyword>
<dbReference type="InterPro" id="IPR005122">
    <property type="entry name" value="Uracil-DNA_glycosylase-like"/>
</dbReference>
<evidence type="ECO:0000256" key="11">
    <source>
        <dbReference type="ARBA" id="ARBA00023204"/>
    </source>
</evidence>
<evidence type="ECO:0000256" key="8">
    <source>
        <dbReference type="ARBA" id="ARBA00022801"/>
    </source>
</evidence>
<name>A0ABU0C2K9_9BRAD</name>
<evidence type="ECO:0000256" key="12">
    <source>
        <dbReference type="SAM" id="MobiDB-lite"/>
    </source>
</evidence>
<gene>
    <name evidence="14" type="ORF">J2R99_000599</name>
</gene>
<keyword evidence="8" id="KW-0378">Hydrolase</keyword>
<evidence type="ECO:0000256" key="6">
    <source>
        <dbReference type="ARBA" id="ARBA00022723"/>
    </source>
</evidence>
<dbReference type="RefSeq" id="WP_307153010.1">
    <property type="nucleotide sequence ID" value="NZ_JAUSUK010000001.1"/>
</dbReference>
<evidence type="ECO:0000259" key="13">
    <source>
        <dbReference type="SMART" id="SM00986"/>
    </source>
</evidence>
<dbReference type="PANTHER" id="PTHR33693:SF1">
    <property type="entry name" value="TYPE-4 URACIL-DNA GLYCOSYLASE"/>
    <property type="match status" value="1"/>
</dbReference>
<dbReference type="CDD" id="cd10030">
    <property type="entry name" value="UDG-F4_TTUDGA_SPO1dp_like"/>
    <property type="match status" value="1"/>
</dbReference>
<keyword evidence="11" id="KW-0234">DNA repair</keyword>
<dbReference type="Pfam" id="PF03167">
    <property type="entry name" value="UDG"/>
    <property type="match status" value="1"/>
</dbReference>
<comment type="catalytic activity">
    <reaction evidence="1">
        <text>Hydrolyzes single-stranded DNA or mismatched double-stranded DNA and polynucleotides, releasing free uracil.</text>
        <dbReference type="EC" id="3.2.2.27"/>
    </reaction>
</comment>
<evidence type="ECO:0000256" key="4">
    <source>
        <dbReference type="ARBA" id="ARBA00019403"/>
    </source>
</evidence>
<sequence>MSPLSPDISLAPLKELLRFYLENGVDCAVEETGVDRFEETRARMAAREMAARHAPSQQQGRPAGAQHRDDGARAPAERPRRSEARPQPPAAPPPVAPAALPSEEAVMAAREAARSAASLEELREILEGFDGCNLKRTATQLVFADGNPEGRVMLVGEAPGRDEDLQGLPFVGRSGRLLDRMLAAIGLDRSGVYIANTIPWRPPGNRDPSPMERAICRPFIQQQIRLADPDFLILLGNAAAKEMLDTTMGITRLRGRWIDFDTGARQVRAMATFHPAYLLRNPLQKKLVWRDLLTLKAALEEAQD</sequence>
<dbReference type="EC" id="3.2.2.27" evidence="3"/>
<dbReference type="PANTHER" id="PTHR33693">
    <property type="entry name" value="TYPE-5 URACIL-DNA GLYCOSYLASE"/>
    <property type="match status" value="1"/>
</dbReference>
<feature type="region of interest" description="Disordered" evidence="12">
    <location>
        <begin position="46"/>
        <end position="98"/>
    </location>
</feature>
<feature type="compositionally biased region" description="Basic and acidic residues" evidence="12">
    <location>
        <begin position="66"/>
        <end position="84"/>
    </location>
</feature>